<evidence type="ECO:0008006" key="4">
    <source>
        <dbReference type="Google" id="ProtNLM"/>
    </source>
</evidence>
<gene>
    <name evidence="2" type="ORF">BJ960_000008</name>
</gene>
<evidence type="ECO:0000313" key="3">
    <source>
        <dbReference type="Proteomes" id="UP000586095"/>
    </source>
</evidence>
<dbReference type="PROSITE" id="PS51257">
    <property type="entry name" value="PROKAR_LIPOPROTEIN"/>
    <property type="match status" value="1"/>
</dbReference>
<evidence type="ECO:0000313" key="2">
    <source>
        <dbReference type="EMBL" id="NYD25205.1"/>
    </source>
</evidence>
<sequence length="142" mass="14675">MKHTTAVITATTVFALSAALAGCTSSATGGNAQAETKEVSSYVPERQTVECVDGLAQAEASNAILTVEKDCARLEITGVNSLIVAEGEVETLVVDGSINRVEAQSVSTIEFVETSSGNQVVTSADADVVDNGKQNEVLPEDK</sequence>
<proteinExistence type="predicted"/>
<dbReference type="EMBL" id="JACCBD010000001">
    <property type="protein sequence ID" value="NYD25205.1"/>
    <property type="molecule type" value="Genomic_DNA"/>
</dbReference>
<dbReference type="AlphaFoldDB" id="A0A852R0L0"/>
<feature type="signal peptide" evidence="1">
    <location>
        <begin position="1"/>
        <end position="21"/>
    </location>
</feature>
<feature type="chain" id="PRO_5038865021" description="DUF3060 domain-containing protein" evidence="1">
    <location>
        <begin position="22"/>
        <end position="142"/>
    </location>
</feature>
<name>A0A852R0L0_9MICO</name>
<organism evidence="2 3">
    <name type="scientific">Leucobacter aridicollis</name>
    <dbReference type="NCBI Taxonomy" id="283878"/>
    <lineage>
        <taxon>Bacteria</taxon>
        <taxon>Bacillati</taxon>
        <taxon>Actinomycetota</taxon>
        <taxon>Actinomycetes</taxon>
        <taxon>Micrococcales</taxon>
        <taxon>Microbacteriaceae</taxon>
        <taxon>Leucobacter</taxon>
    </lineage>
</organism>
<protein>
    <recommendedName>
        <fullName evidence="4">DUF3060 domain-containing protein</fullName>
    </recommendedName>
</protein>
<dbReference type="RefSeq" id="WP_185985748.1">
    <property type="nucleotide sequence ID" value="NZ_BAAALZ010000004.1"/>
</dbReference>
<keyword evidence="3" id="KW-1185">Reference proteome</keyword>
<reference evidence="2 3" key="1">
    <citation type="submission" date="2020-07" db="EMBL/GenBank/DDBJ databases">
        <title>Sequencing the genomes of 1000 actinobacteria strains.</title>
        <authorList>
            <person name="Klenk H.-P."/>
        </authorList>
    </citation>
    <scope>NUCLEOTIDE SEQUENCE [LARGE SCALE GENOMIC DNA]</scope>
    <source>
        <strain evidence="2 3">DSM 17380</strain>
    </source>
</reference>
<dbReference type="Proteomes" id="UP000586095">
    <property type="component" value="Unassembled WGS sequence"/>
</dbReference>
<comment type="caution">
    <text evidence="2">The sequence shown here is derived from an EMBL/GenBank/DDBJ whole genome shotgun (WGS) entry which is preliminary data.</text>
</comment>
<evidence type="ECO:0000256" key="1">
    <source>
        <dbReference type="SAM" id="SignalP"/>
    </source>
</evidence>
<accession>A0A852R0L0</accession>
<keyword evidence="1" id="KW-0732">Signal</keyword>